<name>A0A427AMF4_ENSVE</name>
<organism evidence="1 2">
    <name type="scientific">Ensete ventricosum</name>
    <name type="common">Abyssinian banana</name>
    <name type="synonym">Musa ensete</name>
    <dbReference type="NCBI Taxonomy" id="4639"/>
    <lineage>
        <taxon>Eukaryota</taxon>
        <taxon>Viridiplantae</taxon>
        <taxon>Streptophyta</taxon>
        <taxon>Embryophyta</taxon>
        <taxon>Tracheophyta</taxon>
        <taxon>Spermatophyta</taxon>
        <taxon>Magnoliopsida</taxon>
        <taxon>Liliopsida</taxon>
        <taxon>Zingiberales</taxon>
        <taxon>Musaceae</taxon>
        <taxon>Ensete</taxon>
    </lineage>
</organism>
<sequence length="158" mass="17327">MSGIGRVLHFGWGVRRPATKAGRHDSFSFLVVGVGAFRSSEGILSSSTAVRDMTEAWLVEAGLSPAPRGISLFLTLNPSFARADKGKEPTEVEEVQERGYSLLELCEVDDRAGTDRYFSVQMSKLPQVGGEELLVARWSSLLESTCVWTEGRLAVEYL</sequence>
<evidence type="ECO:0000313" key="2">
    <source>
        <dbReference type="Proteomes" id="UP000287651"/>
    </source>
</evidence>
<dbReference type="AlphaFoldDB" id="A0A427AMF4"/>
<comment type="caution">
    <text evidence="1">The sequence shown here is derived from an EMBL/GenBank/DDBJ whole genome shotgun (WGS) entry which is preliminary data.</text>
</comment>
<reference evidence="1 2" key="1">
    <citation type="journal article" date="2014" name="Agronomy (Basel)">
        <title>A Draft Genome Sequence for Ensete ventricosum, the Drought-Tolerant Tree Against Hunger.</title>
        <authorList>
            <person name="Harrison J."/>
            <person name="Moore K.A."/>
            <person name="Paszkiewicz K."/>
            <person name="Jones T."/>
            <person name="Grant M."/>
            <person name="Ambacheew D."/>
            <person name="Muzemil S."/>
            <person name="Studholme D.J."/>
        </authorList>
    </citation>
    <scope>NUCLEOTIDE SEQUENCE [LARGE SCALE GENOMIC DNA]</scope>
</reference>
<accession>A0A427AMF4</accession>
<protein>
    <submittedName>
        <fullName evidence="1">Uncharacterized protein</fullName>
    </submittedName>
</protein>
<evidence type="ECO:0000313" key="1">
    <source>
        <dbReference type="EMBL" id="RRT77443.1"/>
    </source>
</evidence>
<dbReference type="EMBL" id="AMZH03001930">
    <property type="protein sequence ID" value="RRT77443.1"/>
    <property type="molecule type" value="Genomic_DNA"/>
</dbReference>
<dbReference type="Proteomes" id="UP000287651">
    <property type="component" value="Unassembled WGS sequence"/>
</dbReference>
<gene>
    <name evidence="1" type="ORF">B296_00011307</name>
</gene>
<proteinExistence type="predicted"/>